<feature type="domain" description="Cyclic nucleotide-binding" evidence="2">
    <location>
        <begin position="106"/>
        <end position="150"/>
    </location>
</feature>
<reference evidence="3" key="1">
    <citation type="submission" date="2021-09" db="EMBL/GenBank/DDBJ databases">
        <authorList>
            <consortium name="AG Swart"/>
            <person name="Singh M."/>
            <person name="Singh A."/>
            <person name="Seah K."/>
            <person name="Emmerich C."/>
        </authorList>
    </citation>
    <scope>NUCLEOTIDE SEQUENCE</scope>
    <source>
        <strain evidence="3">ATCC30299</strain>
    </source>
</reference>
<dbReference type="GO" id="GO:0005829">
    <property type="term" value="C:cytosol"/>
    <property type="evidence" value="ECO:0007669"/>
    <property type="project" value="TreeGrafter"/>
</dbReference>
<dbReference type="GO" id="GO:0005952">
    <property type="term" value="C:cAMP-dependent protein kinase complex"/>
    <property type="evidence" value="ECO:0007669"/>
    <property type="project" value="InterPro"/>
</dbReference>
<keyword evidence="4" id="KW-1185">Reference proteome</keyword>
<feature type="region of interest" description="Disordered" evidence="1">
    <location>
        <begin position="1"/>
        <end position="22"/>
    </location>
</feature>
<dbReference type="Proteomes" id="UP001162131">
    <property type="component" value="Unassembled WGS sequence"/>
</dbReference>
<dbReference type="InterPro" id="IPR000595">
    <property type="entry name" value="cNMP-bd_dom"/>
</dbReference>
<dbReference type="Pfam" id="PF00027">
    <property type="entry name" value="cNMP_binding"/>
    <property type="match status" value="1"/>
</dbReference>
<dbReference type="GO" id="GO:0004862">
    <property type="term" value="F:cAMP-dependent protein kinase inhibitor activity"/>
    <property type="evidence" value="ECO:0007669"/>
    <property type="project" value="TreeGrafter"/>
</dbReference>
<feature type="domain" description="Cyclic nucleotide-binding" evidence="2">
    <location>
        <begin position="199"/>
        <end position="328"/>
    </location>
</feature>
<dbReference type="EMBL" id="CAJZBQ010000008">
    <property type="protein sequence ID" value="CAG9312670.1"/>
    <property type="molecule type" value="Genomic_DNA"/>
</dbReference>
<evidence type="ECO:0000256" key="1">
    <source>
        <dbReference type="SAM" id="MobiDB-lite"/>
    </source>
</evidence>
<dbReference type="GO" id="GO:0030552">
    <property type="term" value="F:cAMP binding"/>
    <property type="evidence" value="ECO:0007669"/>
    <property type="project" value="TreeGrafter"/>
</dbReference>
<dbReference type="InterPro" id="IPR014710">
    <property type="entry name" value="RmlC-like_jellyroll"/>
</dbReference>
<feature type="compositionally biased region" description="Polar residues" evidence="1">
    <location>
        <begin position="8"/>
        <end position="18"/>
    </location>
</feature>
<accession>A0AAU9IT43</accession>
<dbReference type="PROSITE" id="PS50042">
    <property type="entry name" value="CNMP_BINDING_3"/>
    <property type="match status" value="2"/>
</dbReference>
<protein>
    <recommendedName>
        <fullName evidence="2">Cyclic nucleotide-binding domain-containing protein</fullName>
    </recommendedName>
</protein>
<dbReference type="SMART" id="SM00100">
    <property type="entry name" value="cNMP"/>
    <property type="match status" value="2"/>
</dbReference>
<dbReference type="GO" id="GO:0034236">
    <property type="term" value="F:protein kinase A catalytic subunit binding"/>
    <property type="evidence" value="ECO:0007669"/>
    <property type="project" value="TreeGrafter"/>
</dbReference>
<dbReference type="AlphaFoldDB" id="A0AAU9IT43"/>
<dbReference type="PANTHER" id="PTHR11635">
    <property type="entry name" value="CAMP-DEPENDENT PROTEIN KINASE REGULATORY CHAIN"/>
    <property type="match status" value="1"/>
</dbReference>
<dbReference type="Gene3D" id="2.60.120.10">
    <property type="entry name" value="Jelly Rolls"/>
    <property type="match status" value="2"/>
</dbReference>
<name>A0AAU9IT43_9CILI</name>
<comment type="caution">
    <text evidence="3">The sequence shown here is derived from an EMBL/GenBank/DDBJ whole genome shotgun (WGS) entry which is preliminary data.</text>
</comment>
<evidence type="ECO:0000259" key="2">
    <source>
        <dbReference type="PROSITE" id="PS50042"/>
    </source>
</evidence>
<dbReference type="InterPro" id="IPR018490">
    <property type="entry name" value="cNMP-bd_dom_sf"/>
</dbReference>
<organism evidence="3 4">
    <name type="scientific">Blepharisma stoltei</name>
    <dbReference type="NCBI Taxonomy" id="1481888"/>
    <lineage>
        <taxon>Eukaryota</taxon>
        <taxon>Sar</taxon>
        <taxon>Alveolata</taxon>
        <taxon>Ciliophora</taxon>
        <taxon>Postciliodesmatophora</taxon>
        <taxon>Heterotrichea</taxon>
        <taxon>Heterotrichida</taxon>
        <taxon>Blepharismidae</taxon>
        <taxon>Blepharisma</taxon>
    </lineage>
</organism>
<dbReference type="InterPro" id="IPR050503">
    <property type="entry name" value="cAMP-dep_PK_reg_su-like"/>
</dbReference>
<dbReference type="PANTHER" id="PTHR11635:SF152">
    <property type="entry name" value="CAMP-DEPENDENT PROTEIN KINASE TYPE I REGULATORY SUBUNIT-RELATED"/>
    <property type="match status" value="1"/>
</dbReference>
<gene>
    <name evidence="3" type="ORF">BSTOLATCC_MIC7194</name>
</gene>
<evidence type="ECO:0000313" key="3">
    <source>
        <dbReference type="EMBL" id="CAG9312670.1"/>
    </source>
</evidence>
<sequence length="516" mass="59213">MKNDPKNLKSTSAPSLETVNEHPERKRIPISLLNFFRPMIMLHIDSNSPILAIRNLLIKDSNDRTARAINKVLKFLRDLSFFKTFELLQGTDSLIALCQTMSYGFFEAGSFIYKKGDSISQFYVLIDGAVARHNENEISYEFHKGDSFGEKPSQKIKPLKCLTDCHCAIIEISAYKNIIDKAKQLKTNEVIRFLQGIPGLEALTEKNLQKLYYFFTEKEYKQKQIVFKEGEEANDVFIVRSGEFLISKKLKIDLSSKKSKNREAEIALVGPGELIGEEDISNDHLRTFTCKCKSDSGILLSISKDLFMRKIIKNEEMTNALTERIRMKGEMRSQLTDSISSVEQRKLGIEVKWEIPIEKPIIKTKIPDILKPRKKYSDVPHICKNVHTLKIVEKELVRRESMSPGRVYSPARRIPAVRAEISRNQFISTGLSPSKSHSRRSSMELPINFHTTILREQLASAQSNKRFYFNNLGLSRHSSHLSLSQFYSGNSTDRSSSKNSKRMLKTSHNMFRFKNL</sequence>
<dbReference type="CDD" id="cd00038">
    <property type="entry name" value="CAP_ED"/>
    <property type="match status" value="2"/>
</dbReference>
<evidence type="ECO:0000313" key="4">
    <source>
        <dbReference type="Proteomes" id="UP001162131"/>
    </source>
</evidence>
<proteinExistence type="predicted"/>
<dbReference type="SUPFAM" id="SSF51206">
    <property type="entry name" value="cAMP-binding domain-like"/>
    <property type="match status" value="2"/>
</dbReference>